<dbReference type="EMBL" id="AKFT01000214">
    <property type="protein sequence ID" value="EJF36846.1"/>
    <property type="molecule type" value="Genomic_DNA"/>
</dbReference>
<dbReference type="RefSeq" id="WP_008733830.1">
    <property type="nucleotide sequence ID" value="NZ_AKFT01000214.1"/>
</dbReference>
<dbReference type="eggNOG" id="ENOG5033VA7">
    <property type="taxonomic scope" value="Bacteria"/>
</dbReference>
<organism evidence="2 3">
    <name type="scientific">Actinomyces massiliensis F0489</name>
    <dbReference type="NCBI Taxonomy" id="1125718"/>
    <lineage>
        <taxon>Bacteria</taxon>
        <taxon>Bacillati</taxon>
        <taxon>Actinomycetota</taxon>
        <taxon>Actinomycetes</taxon>
        <taxon>Actinomycetales</taxon>
        <taxon>Actinomycetaceae</taxon>
        <taxon>Actinomyces</taxon>
    </lineage>
</organism>
<evidence type="ECO:0000313" key="2">
    <source>
        <dbReference type="EMBL" id="EJF36846.1"/>
    </source>
</evidence>
<sequence>MTSTESKSVEDIGDVEGVEGTEGTGYAGHSEWRAVRDREMNRLKHSGWVSNRPLRSLLDQAGLTSPVEVVAAGISQEQWARAGESIDRLRERFGRYRFAEEVEYGLLVVPVPDRLDTRGALPRQVREGQNSGLGEDFVDPALGPGVDLSGGALELEGWRLYITAVSERGISAGSYETISAAQRQDFEIDGFDTRRLMTRQLWGARLLQSPHGVVPDSDLGSIWTFTLFPGEPLVDGRAVSGTVLKGKVRFRLGKTNRGIGSARVSPALPVQGLVPDSR</sequence>
<gene>
    <name evidence="2" type="ORF">HMPREF1318_0357</name>
</gene>
<evidence type="ECO:0000313" key="3">
    <source>
        <dbReference type="Proteomes" id="UP000002941"/>
    </source>
</evidence>
<dbReference type="PATRIC" id="fig|1125718.3.peg.2715"/>
<reference evidence="2 3" key="1">
    <citation type="submission" date="2012-05" db="EMBL/GenBank/DDBJ databases">
        <authorList>
            <person name="Harkins D.M."/>
            <person name="Madupu R."/>
            <person name="Durkin A.S."/>
            <person name="Torralba M."/>
            <person name="Methe B."/>
            <person name="Sutton G.G."/>
            <person name="Nelson K.E."/>
        </authorList>
    </citation>
    <scope>NUCLEOTIDE SEQUENCE [LARGE SCALE GENOMIC DNA]</scope>
    <source>
        <strain evidence="2 3">F0489</strain>
    </source>
</reference>
<proteinExistence type="predicted"/>
<accession>J0WJY2</accession>
<keyword evidence="3" id="KW-1185">Reference proteome</keyword>
<dbReference type="OrthoDB" id="4774987at2"/>
<name>J0WJY2_9ACTO</name>
<evidence type="ECO:0000256" key="1">
    <source>
        <dbReference type="SAM" id="MobiDB-lite"/>
    </source>
</evidence>
<dbReference type="AlphaFoldDB" id="J0WJY2"/>
<protein>
    <submittedName>
        <fullName evidence="2">Uncharacterized protein</fullName>
    </submittedName>
</protein>
<feature type="region of interest" description="Disordered" evidence="1">
    <location>
        <begin position="1"/>
        <end position="30"/>
    </location>
</feature>
<comment type="caution">
    <text evidence="2">The sequence shown here is derived from an EMBL/GenBank/DDBJ whole genome shotgun (WGS) entry which is preliminary data.</text>
</comment>
<dbReference type="Proteomes" id="UP000002941">
    <property type="component" value="Unassembled WGS sequence"/>
</dbReference>